<sequence>MTPTCFSLFFLSLLLSAARADTQAPLAAAGGNCLSLSGGRPNIIYDACCSQANSGKGSVDGVEFTYTCGTWAMPYKTTAVDAGSARECAQLCAAAGKDCPAASWASRGKCYFITAASYSSKPANSILLLEKTGQLVVEPEPTQPGGCGGLVDAAKTQCETDSTAKCEAKTKEQEEALRAECAEQVASVQSQCAGGQENCQAQISTALQGAAAQCQSEKEALVQSGKEQCEQEKTSLTDGAKKQCDADKAALTATFEAEKLSLQKALDEANQKLQAGGGTGGSETASPTSPENEALLQEISRENFSSICPKFAGKAFTTVDSQGYKHEWKLYCHSGVGGASTPYVRYNCHTQNIIQLLTEQQEQPDFKALWVNTNNVCTPWIGGTVFSNGYIVNHHLVLPTREPWK</sequence>
<keyword evidence="2" id="KW-0732">Signal</keyword>
<evidence type="ECO:0000256" key="2">
    <source>
        <dbReference type="SAM" id="SignalP"/>
    </source>
</evidence>
<feature type="region of interest" description="Disordered" evidence="1">
    <location>
        <begin position="273"/>
        <end position="292"/>
    </location>
</feature>
<dbReference type="OrthoDB" id="4831104at2759"/>
<evidence type="ECO:0000313" key="3">
    <source>
        <dbReference type="EMBL" id="KAH7305191.1"/>
    </source>
</evidence>
<proteinExistence type="predicted"/>
<reference evidence="3" key="1">
    <citation type="journal article" date="2021" name="Nat. Commun.">
        <title>Genetic determinants of endophytism in the Arabidopsis root mycobiome.</title>
        <authorList>
            <person name="Mesny F."/>
            <person name="Miyauchi S."/>
            <person name="Thiergart T."/>
            <person name="Pickel B."/>
            <person name="Atanasova L."/>
            <person name="Karlsson M."/>
            <person name="Huettel B."/>
            <person name="Barry K.W."/>
            <person name="Haridas S."/>
            <person name="Chen C."/>
            <person name="Bauer D."/>
            <person name="Andreopoulos W."/>
            <person name="Pangilinan J."/>
            <person name="LaButti K."/>
            <person name="Riley R."/>
            <person name="Lipzen A."/>
            <person name="Clum A."/>
            <person name="Drula E."/>
            <person name="Henrissat B."/>
            <person name="Kohler A."/>
            <person name="Grigoriev I.V."/>
            <person name="Martin F.M."/>
            <person name="Hacquard S."/>
        </authorList>
    </citation>
    <scope>NUCLEOTIDE SEQUENCE</scope>
    <source>
        <strain evidence="3">MPI-CAGE-CH-0235</strain>
    </source>
</reference>
<evidence type="ECO:0000313" key="4">
    <source>
        <dbReference type="Proteomes" id="UP000813444"/>
    </source>
</evidence>
<keyword evidence="4" id="KW-1185">Reference proteome</keyword>
<gene>
    <name evidence="3" type="ORF">B0I35DRAFT_444144</name>
</gene>
<organism evidence="3 4">
    <name type="scientific">Stachybotrys elegans</name>
    <dbReference type="NCBI Taxonomy" id="80388"/>
    <lineage>
        <taxon>Eukaryota</taxon>
        <taxon>Fungi</taxon>
        <taxon>Dikarya</taxon>
        <taxon>Ascomycota</taxon>
        <taxon>Pezizomycotina</taxon>
        <taxon>Sordariomycetes</taxon>
        <taxon>Hypocreomycetidae</taxon>
        <taxon>Hypocreales</taxon>
        <taxon>Stachybotryaceae</taxon>
        <taxon>Stachybotrys</taxon>
    </lineage>
</organism>
<feature type="signal peptide" evidence="2">
    <location>
        <begin position="1"/>
        <end position="20"/>
    </location>
</feature>
<comment type="caution">
    <text evidence="3">The sequence shown here is derived from an EMBL/GenBank/DDBJ whole genome shotgun (WGS) entry which is preliminary data.</text>
</comment>
<protein>
    <recommendedName>
        <fullName evidence="5">Apple domain-containing protein</fullName>
    </recommendedName>
</protein>
<dbReference type="AlphaFoldDB" id="A0A8K0WKA3"/>
<evidence type="ECO:0000256" key="1">
    <source>
        <dbReference type="SAM" id="MobiDB-lite"/>
    </source>
</evidence>
<dbReference type="Proteomes" id="UP000813444">
    <property type="component" value="Unassembled WGS sequence"/>
</dbReference>
<dbReference type="EMBL" id="JAGPNK010000019">
    <property type="protein sequence ID" value="KAH7305191.1"/>
    <property type="molecule type" value="Genomic_DNA"/>
</dbReference>
<evidence type="ECO:0008006" key="5">
    <source>
        <dbReference type="Google" id="ProtNLM"/>
    </source>
</evidence>
<name>A0A8K0WKA3_9HYPO</name>
<accession>A0A8K0WKA3</accession>
<feature type="chain" id="PRO_5035453354" description="Apple domain-containing protein" evidence="2">
    <location>
        <begin position="21"/>
        <end position="405"/>
    </location>
</feature>